<evidence type="ECO:0000313" key="13">
    <source>
        <dbReference type="Proteomes" id="UP001150907"/>
    </source>
</evidence>
<feature type="binding site" evidence="10">
    <location>
        <begin position="340"/>
        <end position="343"/>
    </location>
    <ligand>
        <name>ATP</name>
        <dbReference type="ChEBI" id="CHEBI:30616"/>
    </ligand>
</feature>
<organism evidence="12 13">
    <name type="scientific">Coemansia thaxteri</name>
    <dbReference type="NCBI Taxonomy" id="2663907"/>
    <lineage>
        <taxon>Eukaryota</taxon>
        <taxon>Fungi</taxon>
        <taxon>Fungi incertae sedis</taxon>
        <taxon>Zoopagomycota</taxon>
        <taxon>Kickxellomycotina</taxon>
        <taxon>Kickxellomycetes</taxon>
        <taxon>Kickxellales</taxon>
        <taxon>Kickxellaceae</taxon>
        <taxon>Coemansia</taxon>
    </lineage>
</organism>
<dbReference type="InterPro" id="IPR037013">
    <property type="entry name" value="GSH-S_sub-bd_sf"/>
</dbReference>
<dbReference type="Gene3D" id="3.30.470.20">
    <property type="entry name" value="ATP-grasp fold, B domain"/>
    <property type="match status" value="2"/>
</dbReference>
<dbReference type="PANTHER" id="PTHR11130:SF0">
    <property type="entry name" value="GLUTATHIONE SYNTHETASE"/>
    <property type="match status" value="1"/>
</dbReference>
<feature type="binding site" evidence="10">
    <location>
        <position position="400"/>
    </location>
    <ligand>
        <name>ATP</name>
        <dbReference type="ChEBI" id="CHEBI:30616"/>
    </ligand>
</feature>
<comment type="similarity">
    <text evidence="2 9">Belongs to the eukaryotic GSH synthase family.</text>
</comment>
<dbReference type="GO" id="GO:0004363">
    <property type="term" value="F:glutathione synthase activity"/>
    <property type="evidence" value="ECO:0007669"/>
    <property type="project" value="UniProtKB-UniRule"/>
</dbReference>
<evidence type="ECO:0000256" key="8">
    <source>
        <dbReference type="ARBA" id="ARBA00022842"/>
    </source>
</evidence>
<reference evidence="12" key="1">
    <citation type="submission" date="2022-07" db="EMBL/GenBank/DDBJ databases">
        <title>Phylogenomic reconstructions and comparative analyses of Kickxellomycotina fungi.</title>
        <authorList>
            <person name="Reynolds N.K."/>
            <person name="Stajich J.E."/>
            <person name="Barry K."/>
            <person name="Grigoriev I.V."/>
            <person name="Crous P."/>
            <person name="Smith M.E."/>
        </authorList>
    </citation>
    <scope>NUCLEOTIDE SEQUENCE</scope>
    <source>
        <strain evidence="12">IMI 214461</strain>
    </source>
</reference>
<comment type="caution">
    <text evidence="12">The sequence shown here is derived from an EMBL/GenBank/DDBJ whole genome shotgun (WGS) entry which is preliminary data.</text>
</comment>
<keyword evidence="8 9" id="KW-0460">Magnesium</keyword>
<evidence type="ECO:0000256" key="10">
    <source>
        <dbReference type="PIRSR" id="PIRSR001558-1"/>
    </source>
</evidence>
<proteinExistence type="inferred from homology"/>
<dbReference type="FunFam" id="3.30.1490.50:FF:000002">
    <property type="entry name" value="Glutathione synthetase"/>
    <property type="match status" value="1"/>
</dbReference>
<keyword evidence="5 9" id="KW-0479">Metal-binding</keyword>
<evidence type="ECO:0000256" key="11">
    <source>
        <dbReference type="PIRSR" id="PIRSR001558-2"/>
    </source>
</evidence>
<comment type="cofactor">
    <cofactor evidence="9 11">
        <name>Mg(2+)</name>
        <dbReference type="ChEBI" id="CHEBI:18420"/>
    </cofactor>
    <text evidence="9 11">Binds 1 Mg(2+) ion per subunit.</text>
</comment>
<dbReference type="GO" id="GO:0043295">
    <property type="term" value="F:glutathione binding"/>
    <property type="evidence" value="ECO:0007669"/>
    <property type="project" value="UniProtKB-UniRule"/>
</dbReference>
<dbReference type="OrthoDB" id="2020073at2759"/>
<dbReference type="PIRSF" id="PIRSF001558">
    <property type="entry name" value="GSHase"/>
    <property type="match status" value="1"/>
</dbReference>
<sequence length="416" mass="45278">MSKLAKTTCDFLAARPRYSQNTDELRAYVDDAVDWQAVHGLLLRAPRLDGDGASERPDWLGSALVPAPVALGPSPIPRSEFVKVVELQPILNQLLDRVSRDHDFLTSTLQSIGSADDFTARILAMYIRQRALGVLKPGVVGIHRSDYLIHAPETEPEERPMAKQVEFNTIASSFASLSTIVGDFHRGDISMDQLPDNESLTSIGDGVAAGFELYGCPNAIAIMVVQPNERNVYDQQKTEKWPLPTIGCKKIQQVLAQPGVVERFVDDLQTAAQVRECFVGLYPLDTSIEGQQAYETAMANPSGYVVKPQREGGGYNTYGDDIPKLLGKLSDEERKGYILMELIKAPGFNSVLLRNGQLVASEVVSELGIYGIWASDAAGNVVINRHGGHLLRTKASDVYEGGVAAGFAVIDSPLLV</sequence>
<dbReference type="Gene3D" id="3.30.1490.50">
    <property type="match status" value="1"/>
</dbReference>
<feature type="binding site" evidence="10">
    <location>
        <position position="366"/>
    </location>
    <ligand>
        <name>ATP</name>
        <dbReference type="ChEBI" id="CHEBI:30616"/>
    </ligand>
</feature>
<dbReference type="GO" id="GO:0005524">
    <property type="term" value="F:ATP binding"/>
    <property type="evidence" value="ECO:0007669"/>
    <property type="project" value="UniProtKB-UniRule"/>
</dbReference>
<keyword evidence="7 9" id="KW-0067">ATP-binding</keyword>
<feature type="binding site" evidence="10">
    <location>
        <position position="392"/>
    </location>
    <ligand>
        <name>substrate</name>
    </ligand>
</feature>
<evidence type="ECO:0000256" key="2">
    <source>
        <dbReference type="ARBA" id="ARBA00010385"/>
    </source>
</evidence>
<dbReference type="AlphaFoldDB" id="A0A9W8BJK4"/>
<gene>
    <name evidence="12" type="primary">GSH2</name>
    <name evidence="12" type="ORF">H4R26_002024</name>
</gene>
<feature type="binding site" evidence="10">
    <location>
        <position position="249"/>
    </location>
    <ligand>
        <name>ATP</name>
        <dbReference type="ChEBI" id="CHEBI:30616"/>
    </ligand>
</feature>
<keyword evidence="6 9" id="KW-0547">Nucleotide-binding</keyword>
<accession>A0A9W8BJK4</accession>
<keyword evidence="3 9" id="KW-0436">Ligase</keyword>
<dbReference type="InterPro" id="IPR014049">
    <property type="entry name" value="Glutathione_synthase_N_euk"/>
</dbReference>
<dbReference type="Gene3D" id="1.10.1080.10">
    <property type="entry name" value="Glutathione Synthetase, Chain A, domain 3"/>
    <property type="match status" value="2"/>
</dbReference>
<evidence type="ECO:0000256" key="5">
    <source>
        <dbReference type="ARBA" id="ARBA00022723"/>
    </source>
</evidence>
<dbReference type="GO" id="GO:0000287">
    <property type="term" value="F:magnesium ion binding"/>
    <property type="evidence" value="ECO:0007669"/>
    <property type="project" value="UniProtKB-UniRule"/>
</dbReference>
<dbReference type="Pfam" id="PF03917">
    <property type="entry name" value="GSH_synth_ATP"/>
    <property type="match status" value="1"/>
</dbReference>
<dbReference type="InterPro" id="IPR014709">
    <property type="entry name" value="Glutathione_synthase_C_euk"/>
</dbReference>
<comment type="pathway">
    <text evidence="1 9">Sulfur metabolism; glutathione biosynthesis; glutathione from L-cysteine and L-glutamate: step 2/2.</text>
</comment>
<feature type="binding site" evidence="10">
    <location>
        <position position="394"/>
    </location>
    <ligand>
        <name>ATP</name>
        <dbReference type="ChEBI" id="CHEBI:30616"/>
    </ligand>
</feature>
<dbReference type="EMBL" id="JANBQF010000109">
    <property type="protein sequence ID" value="KAJ2005296.1"/>
    <property type="molecule type" value="Genomic_DNA"/>
</dbReference>
<comment type="catalytic activity">
    <reaction evidence="9">
        <text>gamma-L-glutamyl-L-cysteine + glycine + ATP = glutathione + ADP + phosphate + H(+)</text>
        <dbReference type="Rhea" id="RHEA:13557"/>
        <dbReference type="ChEBI" id="CHEBI:15378"/>
        <dbReference type="ChEBI" id="CHEBI:30616"/>
        <dbReference type="ChEBI" id="CHEBI:43474"/>
        <dbReference type="ChEBI" id="CHEBI:57305"/>
        <dbReference type="ChEBI" id="CHEBI:57925"/>
        <dbReference type="ChEBI" id="CHEBI:58173"/>
        <dbReference type="ChEBI" id="CHEBI:456216"/>
        <dbReference type="EC" id="6.3.2.3"/>
    </reaction>
</comment>
<dbReference type="InterPro" id="IPR005615">
    <property type="entry name" value="Glutathione_synthase"/>
</dbReference>
<keyword evidence="13" id="KW-1185">Reference proteome</keyword>
<evidence type="ECO:0000256" key="9">
    <source>
        <dbReference type="PIRNR" id="PIRNR001558"/>
    </source>
</evidence>
<dbReference type="Proteomes" id="UP001150907">
    <property type="component" value="Unassembled WGS sequence"/>
</dbReference>
<evidence type="ECO:0000256" key="1">
    <source>
        <dbReference type="ARBA" id="ARBA00004965"/>
    </source>
</evidence>
<protein>
    <recommendedName>
        <fullName evidence="9">Glutathione synthetase</fullName>
        <shortName evidence="9">GSH-S</shortName>
        <ecNumber evidence="9">6.3.2.3</ecNumber>
    </recommendedName>
</protein>
<dbReference type="SUPFAM" id="SSF56059">
    <property type="entry name" value="Glutathione synthetase ATP-binding domain-like"/>
    <property type="match status" value="1"/>
</dbReference>
<feature type="binding site" evidence="11">
    <location>
        <position position="311"/>
    </location>
    <ligand>
        <name>Mg(2+)</name>
        <dbReference type="ChEBI" id="CHEBI:18420"/>
    </ligand>
</feature>
<dbReference type="GO" id="GO:0005829">
    <property type="term" value="C:cytosol"/>
    <property type="evidence" value="ECO:0007669"/>
    <property type="project" value="TreeGrafter"/>
</dbReference>
<dbReference type="EC" id="6.3.2.3" evidence="9"/>
<evidence type="ECO:0000256" key="3">
    <source>
        <dbReference type="ARBA" id="ARBA00022598"/>
    </source>
</evidence>
<evidence type="ECO:0000256" key="7">
    <source>
        <dbReference type="ARBA" id="ARBA00022840"/>
    </source>
</evidence>
<evidence type="ECO:0000256" key="4">
    <source>
        <dbReference type="ARBA" id="ARBA00022684"/>
    </source>
</evidence>
<feature type="binding site" evidence="10">
    <location>
        <begin position="307"/>
        <end position="316"/>
    </location>
    <ligand>
        <name>ATP</name>
        <dbReference type="ChEBI" id="CHEBI:30616"/>
    </ligand>
</feature>
<name>A0A9W8BJK4_9FUNG</name>
<dbReference type="Gene3D" id="3.30.1490.80">
    <property type="match status" value="2"/>
</dbReference>
<dbReference type="PANTHER" id="PTHR11130">
    <property type="entry name" value="GLUTATHIONE SYNTHETASE"/>
    <property type="match status" value="1"/>
</dbReference>
<evidence type="ECO:0000256" key="6">
    <source>
        <dbReference type="ARBA" id="ARBA00022741"/>
    </source>
</evidence>
<evidence type="ECO:0000313" key="12">
    <source>
        <dbReference type="EMBL" id="KAJ2005296.1"/>
    </source>
</evidence>
<dbReference type="InterPro" id="IPR014042">
    <property type="entry name" value="Glutathione_synthase_a-hlx"/>
</dbReference>
<keyword evidence="4 9" id="KW-0317">Glutathione biosynthesis</keyword>
<feature type="binding site" evidence="10">
    <location>
        <position position="318"/>
    </location>
    <ligand>
        <name>ATP</name>
        <dbReference type="ChEBI" id="CHEBI:30616"/>
    </ligand>
</feature>
<dbReference type="Gene3D" id="3.40.50.1760">
    <property type="entry name" value="Glutathione synthase, substrate-binding domain superfamily, eukaryotic"/>
    <property type="match status" value="1"/>
</dbReference>